<evidence type="ECO:0000313" key="5">
    <source>
        <dbReference type="EMBL" id="AWI27814.1"/>
    </source>
</evidence>
<dbReference type="Pfam" id="PF00724">
    <property type="entry name" value="Oxidored_FMN"/>
    <property type="match status" value="1"/>
</dbReference>
<dbReference type="CDD" id="cd02933">
    <property type="entry name" value="OYE_like_FMN"/>
    <property type="match status" value="1"/>
</dbReference>
<accession>A0A2S1SN33</accession>
<dbReference type="GO" id="GO:0005829">
    <property type="term" value="C:cytosol"/>
    <property type="evidence" value="ECO:0007669"/>
    <property type="project" value="TreeGrafter"/>
</dbReference>
<feature type="domain" description="NADH:flavin oxidoreductase/NADH oxidase N-terminal" evidence="4">
    <location>
        <begin position="5"/>
        <end position="332"/>
    </location>
</feature>
<dbReference type="InterPro" id="IPR013785">
    <property type="entry name" value="Aldolase_TIM"/>
</dbReference>
<gene>
    <name evidence="5" type="ORF">DDW44_02725</name>
</gene>
<evidence type="ECO:0000313" key="6">
    <source>
        <dbReference type="Proteomes" id="UP000244900"/>
    </source>
</evidence>
<evidence type="ECO:0000256" key="2">
    <source>
        <dbReference type="ARBA" id="ARBA00005979"/>
    </source>
</evidence>
<dbReference type="InterPro" id="IPR001155">
    <property type="entry name" value="OxRdtase_FMN_N"/>
</dbReference>
<comment type="cofactor">
    <cofactor evidence="1">
        <name>FMN</name>
        <dbReference type="ChEBI" id="CHEBI:58210"/>
    </cofactor>
</comment>
<sequence>MTIAFDPIDLRGTPLANRIAMAPMTRSRAFGPGLTPTDSTVEYYTQRASAGLIITEGIQPSPVGQGYPDTPGLHSREQVAAWRRVTDAVHAAGGRIFAQLMHAGRIGHPSLLPDGLVPVGPSPVAAAGQVFTHEGPLDLVTPRELTADEVRATIADFVTAARNAIEAGFDGVELHGANGYLIHQFLAPNTNLREDEWGGSPESRTRFALEVTQAVAAAIGAGRTAIRISPTHGYNDIAEPLEEAELAYPALVRGLDSLDLAYLHVLEGGPELRELTLALRKEYSGTLVLNAATEGPTGPDALGLIEDGVADIVSYGALFLANPDLPARLRAGGPFNTPDPGTFFGGGDKGYVDYPALGG</sequence>
<comment type="similarity">
    <text evidence="2">Belongs to the NADH:flavin oxidoreductase/NADH oxidase family.</text>
</comment>
<dbReference type="Proteomes" id="UP000244900">
    <property type="component" value="Chromosome"/>
</dbReference>
<keyword evidence="6" id="KW-1185">Reference proteome</keyword>
<dbReference type="GO" id="GO:0010181">
    <property type="term" value="F:FMN binding"/>
    <property type="evidence" value="ECO:0007669"/>
    <property type="project" value="InterPro"/>
</dbReference>
<dbReference type="PANTHER" id="PTHR22893">
    <property type="entry name" value="NADH OXIDOREDUCTASE-RELATED"/>
    <property type="match status" value="1"/>
</dbReference>
<dbReference type="RefSeq" id="WP_108905417.1">
    <property type="nucleotide sequence ID" value="NZ_CP029188.1"/>
</dbReference>
<name>A0A2S1SN33_9ACTN</name>
<dbReference type="PANTHER" id="PTHR22893:SF91">
    <property type="entry name" value="NADPH DEHYDROGENASE 2-RELATED"/>
    <property type="match status" value="1"/>
</dbReference>
<dbReference type="SUPFAM" id="SSF51395">
    <property type="entry name" value="FMN-linked oxidoreductases"/>
    <property type="match status" value="1"/>
</dbReference>
<dbReference type="EMBL" id="CP029188">
    <property type="protein sequence ID" value="AWI27814.1"/>
    <property type="molecule type" value="Genomic_DNA"/>
</dbReference>
<dbReference type="FunFam" id="3.20.20.70:FF:000059">
    <property type="entry name" value="N-ethylmaleimide reductase, FMN-linked"/>
    <property type="match status" value="1"/>
</dbReference>
<dbReference type="GO" id="GO:0016628">
    <property type="term" value="F:oxidoreductase activity, acting on the CH-CH group of donors, NAD or NADP as acceptor"/>
    <property type="evidence" value="ECO:0007669"/>
    <property type="project" value="UniProtKB-ARBA"/>
</dbReference>
<evidence type="ECO:0000256" key="1">
    <source>
        <dbReference type="ARBA" id="ARBA00001917"/>
    </source>
</evidence>
<evidence type="ECO:0000259" key="4">
    <source>
        <dbReference type="Pfam" id="PF00724"/>
    </source>
</evidence>
<reference evidence="5 6" key="1">
    <citation type="submission" date="2018-05" db="EMBL/GenBank/DDBJ databases">
        <title>Complete genome sequence of sponge-derived Streptomyces sp. HNM0039.</title>
        <authorList>
            <person name="Huang X."/>
            <person name="Zhou S."/>
        </authorList>
    </citation>
    <scope>NUCLEOTIDE SEQUENCE [LARGE SCALE GENOMIC DNA]</scope>
    <source>
        <strain evidence="5 6">HNM0039</strain>
    </source>
</reference>
<dbReference type="InterPro" id="IPR045247">
    <property type="entry name" value="Oye-like"/>
</dbReference>
<dbReference type="AlphaFoldDB" id="A0A2S1SN33"/>
<proteinExistence type="inferred from homology"/>
<protein>
    <submittedName>
        <fullName evidence="5">Alkene reductase</fullName>
    </submittedName>
</protein>
<keyword evidence="3" id="KW-0560">Oxidoreductase</keyword>
<evidence type="ECO:0000256" key="3">
    <source>
        <dbReference type="ARBA" id="ARBA00023002"/>
    </source>
</evidence>
<organism evidence="5 6">
    <name type="scientific">Streptomyces tirandamycinicus</name>
    <dbReference type="NCBI Taxonomy" id="2174846"/>
    <lineage>
        <taxon>Bacteria</taxon>
        <taxon>Bacillati</taxon>
        <taxon>Actinomycetota</taxon>
        <taxon>Actinomycetes</taxon>
        <taxon>Kitasatosporales</taxon>
        <taxon>Streptomycetaceae</taxon>
        <taxon>Streptomyces</taxon>
    </lineage>
</organism>
<dbReference type="Gene3D" id="3.20.20.70">
    <property type="entry name" value="Aldolase class I"/>
    <property type="match status" value="1"/>
</dbReference>
<dbReference type="KEGG" id="stir:DDW44_02725"/>
<dbReference type="OrthoDB" id="3169239at2"/>